<comment type="caution">
    <text evidence="3">The sequence shown here is derived from an EMBL/GenBank/DDBJ whole genome shotgun (WGS) entry which is preliminary data.</text>
</comment>
<sequence length="123" mass="12983">MSGWHSDDSPADGEVEPLTPVFGPANDGSSVWFPGPDALDPAHTPGDSRVFGWADTAPAPAAVQTVRPFPEPARPAPAAFPSIRKDFASPRRRRKKRRSAAALSGVLCTLLVIGGGVCLLWLL</sequence>
<proteinExistence type="predicted"/>
<evidence type="ECO:0000256" key="2">
    <source>
        <dbReference type="SAM" id="Phobius"/>
    </source>
</evidence>
<dbReference type="Proteomes" id="UP000487268">
    <property type="component" value="Unassembled WGS sequence"/>
</dbReference>
<dbReference type="EMBL" id="WEGH01000004">
    <property type="protein sequence ID" value="MQY08069.1"/>
    <property type="molecule type" value="Genomic_DNA"/>
</dbReference>
<organism evidence="3 4">
    <name type="scientific">Actinomadura macrotermitis</name>
    <dbReference type="NCBI Taxonomy" id="2585200"/>
    <lineage>
        <taxon>Bacteria</taxon>
        <taxon>Bacillati</taxon>
        <taxon>Actinomycetota</taxon>
        <taxon>Actinomycetes</taxon>
        <taxon>Streptosporangiales</taxon>
        <taxon>Thermomonosporaceae</taxon>
        <taxon>Actinomadura</taxon>
    </lineage>
</organism>
<protein>
    <submittedName>
        <fullName evidence="3">Uncharacterized protein</fullName>
    </submittedName>
</protein>
<evidence type="ECO:0000256" key="1">
    <source>
        <dbReference type="SAM" id="MobiDB-lite"/>
    </source>
</evidence>
<reference evidence="3 4" key="1">
    <citation type="submission" date="2019-10" db="EMBL/GenBank/DDBJ databases">
        <title>Actinomadura rubteroloni sp. nov. and Actinomadura macrotermitis sp. nov., isolated from the gut of fungus growing-termite Macrotermes natalensis.</title>
        <authorList>
            <person name="Benndorf R."/>
            <person name="Martin K."/>
            <person name="Kuefner M."/>
            <person name="De Beer W."/>
            <person name="Kaster A.-K."/>
            <person name="Vollmers J."/>
            <person name="Poulsen M."/>
            <person name="Beemelmanns C."/>
        </authorList>
    </citation>
    <scope>NUCLEOTIDE SEQUENCE [LARGE SCALE GENOMIC DNA]</scope>
    <source>
        <strain evidence="3 4">RB68</strain>
    </source>
</reference>
<feature type="compositionally biased region" description="Basic residues" evidence="1">
    <location>
        <begin position="90"/>
        <end position="99"/>
    </location>
</feature>
<name>A0A7K0C3P6_9ACTN</name>
<keyword evidence="4" id="KW-1185">Reference proteome</keyword>
<evidence type="ECO:0000313" key="3">
    <source>
        <dbReference type="EMBL" id="MQY08069.1"/>
    </source>
</evidence>
<keyword evidence="2" id="KW-0812">Transmembrane</keyword>
<feature type="region of interest" description="Disordered" evidence="1">
    <location>
        <begin position="67"/>
        <end position="101"/>
    </location>
</feature>
<feature type="region of interest" description="Disordered" evidence="1">
    <location>
        <begin position="1"/>
        <end position="48"/>
    </location>
</feature>
<feature type="transmembrane region" description="Helical" evidence="2">
    <location>
        <begin position="100"/>
        <end position="122"/>
    </location>
</feature>
<evidence type="ECO:0000313" key="4">
    <source>
        <dbReference type="Proteomes" id="UP000487268"/>
    </source>
</evidence>
<gene>
    <name evidence="3" type="ORF">ACRB68_61750</name>
</gene>
<dbReference type="AlphaFoldDB" id="A0A7K0C3P6"/>
<keyword evidence="2" id="KW-1133">Transmembrane helix</keyword>
<keyword evidence="2" id="KW-0472">Membrane</keyword>
<dbReference type="RefSeq" id="WP_153538688.1">
    <property type="nucleotide sequence ID" value="NZ_WEGH01000004.1"/>
</dbReference>
<accession>A0A7K0C3P6</accession>